<evidence type="ECO:0000259" key="6">
    <source>
        <dbReference type="Pfam" id="PF04932"/>
    </source>
</evidence>
<dbReference type="AlphaFoldDB" id="A0A939DGD7"/>
<evidence type="ECO:0000313" key="7">
    <source>
        <dbReference type="EMBL" id="MBN7797783.1"/>
    </source>
</evidence>
<feature type="transmembrane region" description="Helical" evidence="5">
    <location>
        <begin position="180"/>
        <end position="197"/>
    </location>
</feature>
<keyword evidence="3 5" id="KW-1133">Transmembrane helix</keyword>
<comment type="caution">
    <text evidence="7">The sequence shown here is derived from an EMBL/GenBank/DDBJ whole genome shotgun (WGS) entry which is preliminary data.</text>
</comment>
<evidence type="ECO:0000256" key="5">
    <source>
        <dbReference type="SAM" id="Phobius"/>
    </source>
</evidence>
<dbReference type="InterPro" id="IPR051533">
    <property type="entry name" value="WaaL-like"/>
</dbReference>
<feature type="transmembrane region" description="Helical" evidence="5">
    <location>
        <begin position="64"/>
        <end position="83"/>
    </location>
</feature>
<feature type="transmembrane region" description="Helical" evidence="5">
    <location>
        <begin position="95"/>
        <end position="114"/>
    </location>
</feature>
<gene>
    <name evidence="7" type="ORF">JYP50_14325</name>
</gene>
<feature type="transmembrane region" description="Helical" evidence="5">
    <location>
        <begin position="203"/>
        <end position="219"/>
    </location>
</feature>
<comment type="subcellular location">
    <subcellularLocation>
        <location evidence="1">Membrane</location>
        <topology evidence="1">Multi-pass membrane protein</topology>
    </subcellularLocation>
</comment>
<feature type="transmembrane region" description="Helical" evidence="5">
    <location>
        <begin position="34"/>
        <end position="52"/>
    </location>
</feature>
<dbReference type="Pfam" id="PF04932">
    <property type="entry name" value="Wzy_C"/>
    <property type="match status" value="1"/>
</dbReference>
<organism evidence="7 8">
    <name type="scientific">Parahaliea mediterranea</name>
    <dbReference type="NCBI Taxonomy" id="651086"/>
    <lineage>
        <taxon>Bacteria</taxon>
        <taxon>Pseudomonadati</taxon>
        <taxon>Pseudomonadota</taxon>
        <taxon>Gammaproteobacteria</taxon>
        <taxon>Cellvibrionales</taxon>
        <taxon>Halieaceae</taxon>
        <taxon>Parahaliea</taxon>
    </lineage>
</organism>
<dbReference type="Proteomes" id="UP000664303">
    <property type="component" value="Unassembled WGS sequence"/>
</dbReference>
<keyword evidence="8" id="KW-1185">Reference proteome</keyword>
<dbReference type="PANTHER" id="PTHR37422:SF13">
    <property type="entry name" value="LIPOPOLYSACCHARIDE BIOSYNTHESIS PROTEIN PA4999-RELATED"/>
    <property type="match status" value="1"/>
</dbReference>
<accession>A0A939DGD7</accession>
<protein>
    <submittedName>
        <fullName evidence="7">O-antigen ligase family protein</fullName>
    </submittedName>
</protein>
<dbReference type="GO" id="GO:0016874">
    <property type="term" value="F:ligase activity"/>
    <property type="evidence" value="ECO:0007669"/>
    <property type="project" value="UniProtKB-KW"/>
</dbReference>
<name>A0A939DGD7_9GAMM</name>
<dbReference type="PANTHER" id="PTHR37422">
    <property type="entry name" value="TEICHURONIC ACID BIOSYNTHESIS PROTEIN TUAE"/>
    <property type="match status" value="1"/>
</dbReference>
<feature type="transmembrane region" description="Helical" evidence="5">
    <location>
        <begin position="153"/>
        <end position="173"/>
    </location>
</feature>
<evidence type="ECO:0000256" key="2">
    <source>
        <dbReference type="ARBA" id="ARBA00022692"/>
    </source>
</evidence>
<dbReference type="GO" id="GO:0016020">
    <property type="term" value="C:membrane"/>
    <property type="evidence" value="ECO:0007669"/>
    <property type="project" value="UniProtKB-SubCell"/>
</dbReference>
<evidence type="ECO:0000256" key="3">
    <source>
        <dbReference type="ARBA" id="ARBA00022989"/>
    </source>
</evidence>
<feature type="transmembrane region" description="Helical" evidence="5">
    <location>
        <begin position="231"/>
        <end position="252"/>
    </location>
</feature>
<keyword evidence="7" id="KW-0436">Ligase</keyword>
<feature type="transmembrane region" description="Helical" evidence="5">
    <location>
        <begin position="121"/>
        <end position="141"/>
    </location>
</feature>
<dbReference type="InterPro" id="IPR007016">
    <property type="entry name" value="O-antigen_ligase-rel_domated"/>
</dbReference>
<feature type="transmembrane region" description="Helical" evidence="5">
    <location>
        <begin position="315"/>
        <end position="334"/>
    </location>
</feature>
<sequence>MRLSLHSNFLALLLIGFFVFEIDAYLYSVGAISVRPWPLTLVALLVVCFVRAPALLRLRVDSRALFLLMLFIFYVLSSMPVALLDGHWSKHSVMFLYSLVLMVFGYQLRGFLAFEVSSVSLVLLALLVLLLILDVGFLHVSESSAWGRPSFTIGNPNNASFIAIVLMVAALRLRCDDKSSYWNVFAFLLCGVAISATRSMGGAISYIFVLSAVVLLWINRSNDFTVAISRVTTVGVLFPLAIAAFLCVVWALKAGARQDGWDFFIDKIFGERLSAVSNSWELIQEAWLFGRGYGFVYRMEPGPHNMMLRSLVDGGMVGLFFFTILFVVALLLTWKSKMERSFVLFCGLLGLSLSSHNLFELRGIIILVGLVVATDVNRNSSGLKYGSNVSQSSRRDLLDHG</sequence>
<reference evidence="7" key="1">
    <citation type="submission" date="2021-02" db="EMBL/GenBank/DDBJ databases">
        <title>PHA producing bacteria isolated from coastal sediment in Guangdong, Shenzhen.</title>
        <authorList>
            <person name="Zheng W."/>
            <person name="Yu S."/>
            <person name="Huang Y."/>
        </authorList>
    </citation>
    <scope>NUCLEOTIDE SEQUENCE</scope>
    <source>
        <strain evidence="7">TN14-10</strain>
    </source>
</reference>
<dbReference type="RefSeq" id="WP_206561231.1">
    <property type="nucleotide sequence ID" value="NZ_JAFKCZ010000010.1"/>
</dbReference>
<keyword evidence="2 5" id="KW-0812">Transmembrane</keyword>
<proteinExistence type="predicted"/>
<evidence type="ECO:0000256" key="1">
    <source>
        <dbReference type="ARBA" id="ARBA00004141"/>
    </source>
</evidence>
<dbReference type="EMBL" id="JAFKCZ010000010">
    <property type="protein sequence ID" value="MBN7797783.1"/>
    <property type="molecule type" value="Genomic_DNA"/>
</dbReference>
<feature type="domain" description="O-antigen ligase-related" evidence="6">
    <location>
        <begin position="185"/>
        <end position="322"/>
    </location>
</feature>
<keyword evidence="4 5" id="KW-0472">Membrane</keyword>
<evidence type="ECO:0000256" key="4">
    <source>
        <dbReference type="ARBA" id="ARBA00023136"/>
    </source>
</evidence>
<evidence type="ECO:0000313" key="8">
    <source>
        <dbReference type="Proteomes" id="UP000664303"/>
    </source>
</evidence>